<dbReference type="PRINTS" id="PR00368">
    <property type="entry name" value="FADPNR"/>
</dbReference>
<dbReference type="EMBL" id="LWAE01000002">
    <property type="protein sequence ID" value="KZL92431.1"/>
    <property type="molecule type" value="Genomic_DNA"/>
</dbReference>
<dbReference type="GO" id="GO:0046872">
    <property type="term" value="F:metal ion binding"/>
    <property type="evidence" value="ECO:0007669"/>
    <property type="project" value="UniProtKB-KW"/>
</dbReference>
<proteinExistence type="inferred from homology"/>
<evidence type="ECO:0000256" key="8">
    <source>
        <dbReference type="ARBA" id="ARBA00023004"/>
    </source>
</evidence>
<dbReference type="Gene3D" id="3.20.20.70">
    <property type="entry name" value="Aldolase class I"/>
    <property type="match status" value="1"/>
</dbReference>
<keyword evidence="9" id="KW-0411">Iron-sulfur</keyword>
<dbReference type="STRING" id="1121326.CLMAG_22400"/>
<feature type="domain" description="FAD/NAD(P)-binding" evidence="11">
    <location>
        <begin position="427"/>
        <end position="651"/>
    </location>
</feature>
<keyword evidence="13" id="KW-1185">Reference proteome</keyword>
<dbReference type="CDD" id="cd02803">
    <property type="entry name" value="OYE_like_FMN_family"/>
    <property type="match status" value="1"/>
</dbReference>
<evidence type="ECO:0000259" key="11">
    <source>
        <dbReference type="Pfam" id="PF07992"/>
    </source>
</evidence>
<dbReference type="InterPro" id="IPR001155">
    <property type="entry name" value="OxRdtase_FMN_N"/>
</dbReference>
<dbReference type="Gene3D" id="3.40.50.720">
    <property type="entry name" value="NAD(P)-binding Rossmann-like Domain"/>
    <property type="match status" value="1"/>
</dbReference>
<keyword evidence="4" id="KW-0285">Flavoprotein</keyword>
<dbReference type="SUPFAM" id="SSF51905">
    <property type="entry name" value="FAD/NAD(P)-binding domain"/>
    <property type="match status" value="1"/>
</dbReference>
<dbReference type="Pfam" id="PF00724">
    <property type="entry name" value="Oxidored_FMN"/>
    <property type="match status" value="1"/>
</dbReference>
<comment type="cofactor">
    <cofactor evidence="1">
        <name>FMN</name>
        <dbReference type="ChEBI" id="CHEBI:58210"/>
    </cofactor>
</comment>
<dbReference type="PRINTS" id="PR00469">
    <property type="entry name" value="PNDRDTASEII"/>
</dbReference>
<evidence type="ECO:0000256" key="7">
    <source>
        <dbReference type="ARBA" id="ARBA00023002"/>
    </source>
</evidence>
<evidence type="ECO:0000313" key="12">
    <source>
        <dbReference type="EMBL" id="KZL92431.1"/>
    </source>
</evidence>
<feature type="domain" description="NADH:flavin oxidoreductase/NADH oxidase N-terminal" evidence="10">
    <location>
        <begin position="45"/>
        <end position="381"/>
    </location>
</feature>
<comment type="similarity">
    <text evidence="3">In the N-terminal section; belongs to the NADH:flavin oxidoreductase/NADH oxidase family.</text>
</comment>
<dbReference type="PANTHER" id="PTHR42917">
    <property type="entry name" value="2,4-DIENOYL-COA REDUCTASE"/>
    <property type="match status" value="1"/>
</dbReference>
<comment type="cofactor">
    <cofactor evidence="2">
        <name>[4Fe-4S] cluster</name>
        <dbReference type="ChEBI" id="CHEBI:49883"/>
    </cofactor>
</comment>
<evidence type="ECO:0000256" key="3">
    <source>
        <dbReference type="ARBA" id="ARBA00011048"/>
    </source>
</evidence>
<evidence type="ECO:0000313" key="13">
    <source>
        <dbReference type="Proteomes" id="UP000076603"/>
    </source>
</evidence>
<gene>
    <name evidence="12" type="ORF">CLMAG_22400</name>
</gene>
<evidence type="ECO:0000259" key="10">
    <source>
        <dbReference type="Pfam" id="PF00724"/>
    </source>
</evidence>
<dbReference type="InterPro" id="IPR051793">
    <property type="entry name" value="NADH:flavin_oxidoreductase"/>
</dbReference>
<evidence type="ECO:0000256" key="5">
    <source>
        <dbReference type="ARBA" id="ARBA00022643"/>
    </source>
</evidence>
<evidence type="ECO:0000256" key="6">
    <source>
        <dbReference type="ARBA" id="ARBA00022723"/>
    </source>
</evidence>
<accession>A0A162TBE6</accession>
<dbReference type="GO" id="GO:0016491">
    <property type="term" value="F:oxidoreductase activity"/>
    <property type="evidence" value="ECO:0007669"/>
    <property type="project" value="UniProtKB-KW"/>
</dbReference>
<sequence>MTCFISSDIINIQGKLINKQRTLTEILNIKINKGNDSMQRKYPNLCRPIKIGNVTFRNRMFSAPMGGTDITADCTIGPASTAFYELRAKGGSASVTVSEVVVHPKTEASHMYHLDLQTVGSLSSFTYTADAIRRHGAIASVELSHSGQYAGTYLTDKDKKEGMAQWGPSIGVRPDGREVKELTQELIDDIVKAYGDTAALAKRAGFEMVMIHGGHGWLINQFLSPYFNKRTDKYGGSLENRVRFAQEVLDSVRKAVGPGFPIEFRFSGSELFEGGYDLAEGVEIAKLVESRVDLLHVSAGTYQRGFGLTHPSMFLPHGSNVYLAAEIKKHVSVPVATLGGLNDPEMMEEIIASGKADVVEMARALLADHELPQKVMSNRDKDIVKCLRCFTCMAERAMTSTRRCTVNPLIGRELGGMEVIPAAKSRKVLVAGGGPGGLQAAITAAKRGHKVILCEKSDELGGILKGEQALPFKYEMYELGVTLGKLAKDAGVEIRLNTTVTKEYVEKENVDALIIAVGSEPLVPPIPGLDGDNVVVVNDYYLEKDKVSNEVVVLGGGLAGCEAAIHLAQEGKTVHLVEMRAELAPDANIRHRPILLGEIEKNKIYVHTEYKGLKVINEGVLCSDAAGEEHLVPGTSVICALGQRSRRKVVEELVDCAPWVREIGDCVRASTITTAVYQGYHAALDI</sequence>
<dbReference type="AlphaFoldDB" id="A0A162TBE6"/>
<protein>
    <submittedName>
        <fullName evidence="12">NADH oxidase</fullName>
        <ecNumber evidence="12">1.-.-.-</ecNumber>
    </submittedName>
</protein>
<evidence type="ECO:0000256" key="4">
    <source>
        <dbReference type="ARBA" id="ARBA00022630"/>
    </source>
</evidence>
<dbReference type="GO" id="GO:0010181">
    <property type="term" value="F:FMN binding"/>
    <property type="evidence" value="ECO:0007669"/>
    <property type="project" value="InterPro"/>
</dbReference>
<evidence type="ECO:0000256" key="1">
    <source>
        <dbReference type="ARBA" id="ARBA00001917"/>
    </source>
</evidence>
<comment type="caution">
    <text evidence="12">The sequence shown here is derived from an EMBL/GenBank/DDBJ whole genome shotgun (WGS) entry which is preliminary data.</text>
</comment>
<dbReference type="PANTHER" id="PTHR42917:SF2">
    <property type="entry name" value="2,4-DIENOYL-COA REDUCTASE [(2E)-ENOYL-COA-PRODUCING]"/>
    <property type="match status" value="1"/>
</dbReference>
<evidence type="ECO:0000256" key="9">
    <source>
        <dbReference type="ARBA" id="ARBA00023014"/>
    </source>
</evidence>
<dbReference type="EC" id="1.-.-.-" evidence="12"/>
<dbReference type="GO" id="GO:0051536">
    <property type="term" value="F:iron-sulfur cluster binding"/>
    <property type="evidence" value="ECO:0007669"/>
    <property type="project" value="UniProtKB-KW"/>
</dbReference>
<dbReference type="SUPFAM" id="SSF51395">
    <property type="entry name" value="FMN-linked oxidoreductases"/>
    <property type="match status" value="1"/>
</dbReference>
<dbReference type="InterPro" id="IPR023753">
    <property type="entry name" value="FAD/NAD-binding_dom"/>
</dbReference>
<dbReference type="InterPro" id="IPR036188">
    <property type="entry name" value="FAD/NAD-bd_sf"/>
</dbReference>
<name>A0A162TBE6_9CLOT</name>
<keyword evidence="6" id="KW-0479">Metal-binding</keyword>
<dbReference type="Proteomes" id="UP000076603">
    <property type="component" value="Unassembled WGS sequence"/>
</dbReference>
<reference evidence="12 13" key="1">
    <citation type="submission" date="2016-04" db="EMBL/GenBank/DDBJ databases">
        <title>Genome sequence of Clostridium magnum DSM 2767.</title>
        <authorList>
            <person name="Poehlein A."/>
            <person name="Uhlig R."/>
            <person name="Fischer R."/>
            <person name="Bahl H."/>
            <person name="Daniel R."/>
        </authorList>
    </citation>
    <scope>NUCLEOTIDE SEQUENCE [LARGE SCALE GENOMIC DNA]</scope>
    <source>
        <strain evidence="12 13">DSM 2767</strain>
    </source>
</reference>
<dbReference type="PATRIC" id="fig|1121326.3.peg.2236"/>
<organism evidence="12 13">
    <name type="scientific">Clostridium magnum DSM 2767</name>
    <dbReference type="NCBI Taxonomy" id="1121326"/>
    <lineage>
        <taxon>Bacteria</taxon>
        <taxon>Bacillati</taxon>
        <taxon>Bacillota</taxon>
        <taxon>Clostridia</taxon>
        <taxon>Eubacteriales</taxon>
        <taxon>Clostridiaceae</taxon>
        <taxon>Clostridium</taxon>
    </lineage>
</organism>
<dbReference type="Pfam" id="PF07992">
    <property type="entry name" value="Pyr_redox_2"/>
    <property type="match status" value="1"/>
</dbReference>
<keyword evidence="5" id="KW-0288">FMN</keyword>
<keyword evidence="7 12" id="KW-0560">Oxidoreductase</keyword>
<dbReference type="Gene3D" id="3.50.50.60">
    <property type="entry name" value="FAD/NAD(P)-binding domain"/>
    <property type="match status" value="1"/>
</dbReference>
<dbReference type="InterPro" id="IPR013785">
    <property type="entry name" value="Aldolase_TIM"/>
</dbReference>
<evidence type="ECO:0000256" key="2">
    <source>
        <dbReference type="ARBA" id="ARBA00001966"/>
    </source>
</evidence>
<keyword evidence="8" id="KW-0408">Iron</keyword>